<feature type="non-terminal residue" evidence="1">
    <location>
        <position position="285"/>
    </location>
</feature>
<proteinExistence type="predicted"/>
<name>A0ABS2GYG6_9LACO</name>
<evidence type="ECO:0000313" key="1">
    <source>
        <dbReference type="EMBL" id="MBM6941325.1"/>
    </source>
</evidence>
<sequence>MKVLKQVALDLNNTKTYRSLSKRTDKPDRIVIPTYLLDPESFTKTMKNLENQTLTTYAIYDDHPEPIGVFTSDNVQKLEIGQEKIINFGAELGSFSAKMLTKQSKEDDFPIINILTGAEGHLIITVMTKKEHEQRLILKAEKANKIDSQLINLRIMRQFINKPTFKLDGNKMDFTKYMQDISKSKKEEIDSWIESLQIINKVVRKLGIDFYSDLGNSQLVDQMNQIFDFVNSRKELDKNQLIVKTFEYGQNYVGIAETRDNYWNLFSKNMEKNTIIYGGYENDIK</sequence>
<protein>
    <submittedName>
        <fullName evidence="1">Uncharacterized protein</fullName>
    </submittedName>
</protein>
<reference evidence="1 2" key="1">
    <citation type="journal article" date="2021" name="Sci. Rep.">
        <title>The distribution of antibiotic resistance genes in chicken gut microbiota commensals.</title>
        <authorList>
            <person name="Juricova H."/>
            <person name="Matiasovicova J."/>
            <person name="Kubasova T."/>
            <person name="Cejkova D."/>
            <person name="Rychlik I."/>
        </authorList>
    </citation>
    <scope>NUCLEOTIDE SEQUENCE [LARGE SCALE GENOMIC DNA]</scope>
    <source>
        <strain evidence="1 2">An574</strain>
    </source>
</reference>
<dbReference type="RefSeq" id="WP_204785549.1">
    <property type="nucleotide sequence ID" value="NZ_JACJKU010000110.1"/>
</dbReference>
<comment type="caution">
    <text evidence="1">The sequence shown here is derived from an EMBL/GenBank/DDBJ whole genome shotgun (WGS) entry which is preliminary data.</text>
</comment>
<dbReference type="Proteomes" id="UP000785625">
    <property type="component" value="Unassembled WGS sequence"/>
</dbReference>
<dbReference type="EMBL" id="JACJKU010000110">
    <property type="protein sequence ID" value="MBM6941325.1"/>
    <property type="molecule type" value="Genomic_DNA"/>
</dbReference>
<keyword evidence="2" id="KW-1185">Reference proteome</keyword>
<evidence type="ECO:0000313" key="2">
    <source>
        <dbReference type="Proteomes" id="UP000785625"/>
    </source>
</evidence>
<organism evidence="1 2">
    <name type="scientific">Limosilactobacillus coleohominis</name>
    <dbReference type="NCBI Taxonomy" id="181675"/>
    <lineage>
        <taxon>Bacteria</taxon>
        <taxon>Bacillati</taxon>
        <taxon>Bacillota</taxon>
        <taxon>Bacilli</taxon>
        <taxon>Lactobacillales</taxon>
        <taxon>Lactobacillaceae</taxon>
        <taxon>Limosilactobacillus</taxon>
    </lineage>
</organism>
<gene>
    <name evidence="1" type="ORF">H5975_07670</name>
</gene>
<accession>A0ABS2GYG6</accession>